<evidence type="ECO:0000313" key="2">
    <source>
        <dbReference type="Proteomes" id="UP000481421"/>
    </source>
</evidence>
<dbReference type="Pfam" id="PF10094">
    <property type="entry name" value="DUF2332"/>
    <property type="match status" value="1"/>
</dbReference>
<comment type="caution">
    <text evidence="1">The sequence shown here is derived from an EMBL/GenBank/DDBJ whole genome shotgun (WGS) entry which is preliminary data.</text>
</comment>
<dbReference type="InterPro" id="IPR011200">
    <property type="entry name" value="UCP012608"/>
</dbReference>
<name>A0A6B3RGI4_9RHOB</name>
<evidence type="ECO:0000313" key="1">
    <source>
        <dbReference type="EMBL" id="NEX45164.1"/>
    </source>
</evidence>
<dbReference type="RefSeq" id="WP_164609176.1">
    <property type="nucleotide sequence ID" value="NZ_JAAIKE010000001.1"/>
</dbReference>
<accession>A0A6B3RGI4</accession>
<reference evidence="1 2" key="1">
    <citation type="submission" date="2020-02" db="EMBL/GenBank/DDBJ databases">
        <title>Rhodobacter algicola sp. nov., isolated from microalga culture.</title>
        <authorList>
            <person name="Park C.-Y."/>
        </authorList>
    </citation>
    <scope>NUCLEOTIDE SEQUENCE [LARGE SCALE GENOMIC DNA]</scope>
    <source>
        <strain evidence="1 2">ETT8</strain>
    </source>
</reference>
<dbReference type="PIRSF" id="PIRSF012608">
    <property type="entry name" value="UCP012608"/>
    <property type="match status" value="1"/>
</dbReference>
<proteinExistence type="predicted"/>
<protein>
    <submittedName>
        <fullName evidence="1">DUF2332 family protein</fullName>
    </submittedName>
</protein>
<gene>
    <name evidence="1" type="ORF">G3572_03030</name>
</gene>
<keyword evidence="2" id="KW-1185">Reference proteome</keyword>
<dbReference type="EMBL" id="JAAIKE010000001">
    <property type="protein sequence ID" value="NEX45164.1"/>
    <property type="molecule type" value="Genomic_DNA"/>
</dbReference>
<dbReference type="AlphaFoldDB" id="A0A6B3RGI4"/>
<dbReference type="Proteomes" id="UP000481421">
    <property type="component" value="Unassembled WGS sequence"/>
</dbReference>
<organism evidence="1 2">
    <name type="scientific">Pseudotabrizicola algicola</name>
    <dbReference type="NCBI Taxonomy" id="2709381"/>
    <lineage>
        <taxon>Bacteria</taxon>
        <taxon>Pseudomonadati</taxon>
        <taxon>Pseudomonadota</taxon>
        <taxon>Alphaproteobacteria</taxon>
        <taxon>Rhodobacterales</taxon>
        <taxon>Paracoccaceae</taxon>
        <taxon>Pseudotabrizicola</taxon>
    </lineage>
</organism>
<sequence>MAERFLEALEEQARACEALGSPFTARLLRGLGRVWPQDTALARKVAVWQGDLGPRGASVPLRISGGLHALVRAGQAGELAACYPPARCEDAALVQALGGVLRQADSFLCAWCETAPQTNEVGRSAVLLAGAAEVVARYGMPLVLSELGASAGLNLWFDRYALETPDAVLGAADSALRLRPEWRGAQPPRVPLQVAARRGVDLFPLDPRRDGARLLAFVWADQTERLARLQTALGLAAGDAVEGGAVDRGDAADWLEARLRLRHPGQVHLVYHTIAHQYFPKEVQARIAAAMAQAGSAATEEAPLCWLGMEADAGGEGAAVTLRLWPGDVQVTLGRAGFHGQWVAWRGAGDA</sequence>